<accession>A0A2P5XGU4</accession>
<dbReference type="Proteomes" id="UP000239757">
    <property type="component" value="Unassembled WGS sequence"/>
</dbReference>
<reference evidence="2 3" key="1">
    <citation type="submission" date="2015-01" db="EMBL/GenBank/DDBJ databases">
        <title>Genome of allotetraploid Gossypium barbadense reveals genomic plasticity and fiber elongation in cotton evolution.</title>
        <authorList>
            <person name="Chen X."/>
            <person name="Liu X."/>
            <person name="Zhao B."/>
            <person name="Zheng H."/>
            <person name="Hu Y."/>
            <person name="Lu G."/>
            <person name="Yang C."/>
            <person name="Chen J."/>
            <person name="Shan C."/>
            <person name="Zhang L."/>
            <person name="Zhou Y."/>
            <person name="Wang L."/>
            <person name="Guo W."/>
            <person name="Bai Y."/>
            <person name="Ruan J."/>
            <person name="Shangguan X."/>
            <person name="Mao Y."/>
            <person name="Jiang J."/>
            <person name="Zhu Y."/>
            <person name="Lei J."/>
            <person name="Kang H."/>
            <person name="Chen S."/>
            <person name="He X."/>
            <person name="Wang R."/>
            <person name="Wang Y."/>
            <person name="Chen J."/>
            <person name="Wang L."/>
            <person name="Yu S."/>
            <person name="Wang B."/>
            <person name="Wei J."/>
            <person name="Song S."/>
            <person name="Lu X."/>
            <person name="Gao Z."/>
            <person name="Gu W."/>
            <person name="Deng X."/>
            <person name="Ma D."/>
            <person name="Wang S."/>
            <person name="Liang W."/>
            <person name="Fang L."/>
            <person name="Cai C."/>
            <person name="Zhu X."/>
            <person name="Zhou B."/>
            <person name="Zhang Y."/>
            <person name="Chen Z."/>
            <person name="Xu S."/>
            <person name="Zhu R."/>
            <person name="Wang S."/>
            <person name="Zhang T."/>
            <person name="Zhao G."/>
        </authorList>
    </citation>
    <scope>NUCLEOTIDE SEQUENCE [LARGE SCALE GENOMIC DNA]</scope>
    <source>
        <strain evidence="3">cv. Xinhai21</strain>
        <tissue evidence="2">Leaf</tissue>
    </source>
</reference>
<protein>
    <submittedName>
        <fullName evidence="2">Uncharacterized protein</fullName>
    </submittedName>
</protein>
<evidence type="ECO:0000313" key="2">
    <source>
        <dbReference type="EMBL" id="PPS02565.1"/>
    </source>
</evidence>
<dbReference type="EMBL" id="KZ664898">
    <property type="protein sequence ID" value="PPS02565.1"/>
    <property type="molecule type" value="Genomic_DNA"/>
</dbReference>
<feature type="compositionally biased region" description="Basic and acidic residues" evidence="1">
    <location>
        <begin position="90"/>
        <end position="100"/>
    </location>
</feature>
<evidence type="ECO:0000313" key="3">
    <source>
        <dbReference type="Proteomes" id="UP000239757"/>
    </source>
</evidence>
<feature type="compositionally biased region" description="Basic and acidic residues" evidence="1">
    <location>
        <begin position="71"/>
        <end position="82"/>
    </location>
</feature>
<feature type="compositionally biased region" description="Pro residues" evidence="1">
    <location>
        <begin position="22"/>
        <end position="36"/>
    </location>
</feature>
<proteinExistence type="predicted"/>
<sequence length="114" mass="13135">MIYGVMNQWFNDMMQERNQAQQPPPHTAPPVAPPPSSVIESSELSPVEKLKKYGAKNFKEQTAREGRKIVESRKFRMPEHNPFRRTGMQSDERCQPKRFDGLSVEHLPTPASRT</sequence>
<organism evidence="2 3">
    <name type="scientific">Gossypium barbadense</name>
    <name type="common">Sea Island cotton</name>
    <name type="synonym">Hibiscus barbadensis</name>
    <dbReference type="NCBI Taxonomy" id="3634"/>
    <lineage>
        <taxon>Eukaryota</taxon>
        <taxon>Viridiplantae</taxon>
        <taxon>Streptophyta</taxon>
        <taxon>Embryophyta</taxon>
        <taxon>Tracheophyta</taxon>
        <taxon>Spermatophyta</taxon>
        <taxon>Magnoliopsida</taxon>
        <taxon>eudicotyledons</taxon>
        <taxon>Gunneridae</taxon>
        <taxon>Pentapetalae</taxon>
        <taxon>rosids</taxon>
        <taxon>malvids</taxon>
        <taxon>Malvales</taxon>
        <taxon>Malvaceae</taxon>
        <taxon>Malvoideae</taxon>
        <taxon>Gossypium</taxon>
    </lineage>
</organism>
<dbReference type="AlphaFoldDB" id="A0A2P5XGU4"/>
<name>A0A2P5XGU4_GOSBA</name>
<feature type="region of interest" description="Disordered" evidence="1">
    <location>
        <begin position="71"/>
        <end position="114"/>
    </location>
</feature>
<feature type="region of interest" description="Disordered" evidence="1">
    <location>
        <begin position="13"/>
        <end position="45"/>
    </location>
</feature>
<gene>
    <name evidence="2" type="ORF">GOBAR_AA18097</name>
</gene>
<evidence type="ECO:0000256" key="1">
    <source>
        <dbReference type="SAM" id="MobiDB-lite"/>
    </source>
</evidence>